<comment type="caution">
    <text evidence="2">The sequence shown here is derived from an EMBL/GenBank/DDBJ whole genome shotgun (WGS) entry which is preliminary data.</text>
</comment>
<sequence length="209" mass="22224">MSRSGKDGMGSRANRAVDDMASRIDGQTADASTRAAQVITLAVRLLRWPTLALLVLPLPFIAGLLMIAIVEGSGVRWVALAVALVLGLVVFVFGFRRWRILQAVTEPDRLATELGIAVSMSGKVEDARGALLQITGGDGGTRVFSRLRGVWNTVGLSGKWIDSVGDLPRARYLFPPRIGTTVTMAIAAAWVVPISFIAFLLVGIAALAN</sequence>
<protein>
    <submittedName>
        <fullName evidence="2">Uncharacterized protein</fullName>
    </submittedName>
</protein>
<dbReference type="EMBL" id="VLNT01000012">
    <property type="protein sequence ID" value="TSD58696.1"/>
    <property type="molecule type" value="Genomic_DNA"/>
</dbReference>
<feature type="transmembrane region" description="Helical" evidence="1">
    <location>
        <begin position="181"/>
        <end position="208"/>
    </location>
</feature>
<feature type="transmembrane region" description="Helical" evidence="1">
    <location>
        <begin position="51"/>
        <end position="70"/>
    </location>
</feature>
<gene>
    <name evidence="2" type="ORF">FNM00_13640</name>
</gene>
<accession>A0A554RX76</accession>
<name>A0A554RX76_9ACTN</name>
<evidence type="ECO:0000313" key="3">
    <source>
        <dbReference type="Proteomes" id="UP000316988"/>
    </source>
</evidence>
<proteinExistence type="predicted"/>
<reference evidence="2 3" key="1">
    <citation type="submission" date="2019-07" db="EMBL/GenBank/DDBJ databases">
        <authorList>
            <person name="Zhao L.H."/>
        </authorList>
    </citation>
    <scope>NUCLEOTIDE SEQUENCE [LARGE SCALE GENOMIC DNA]</scope>
    <source>
        <strain evidence="2 3">Co35</strain>
    </source>
</reference>
<keyword evidence="3" id="KW-1185">Reference proteome</keyword>
<evidence type="ECO:0000313" key="2">
    <source>
        <dbReference type="EMBL" id="TSD58696.1"/>
    </source>
</evidence>
<dbReference type="OrthoDB" id="3745087at2"/>
<keyword evidence="1" id="KW-0472">Membrane</keyword>
<dbReference type="AlphaFoldDB" id="A0A554RX76"/>
<keyword evidence="1" id="KW-1133">Transmembrane helix</keyword>
<organism evidence="2 3">
    <name type="scientific">Aeromicrobium piscarium</name>
    <dbReference type="NCBI Taxonomy" id="2590901"/>
    <lineage>
        <taxon>Bacteria</taxon>
        <taxon>Bacillati</taxon>
        <taxon>Actinomycetota</taxon>
        <taxon>Actinomycetes</taxon>
        <taxon>Propionibacteriales</taxon>
        <taxon>Nocardioidaceae</taxon>
        <taxon>Aeromicrobium</taxon>
    </lineage>
</organism>
<feature type="transmembrane region" description="Helical" evidence="1">
    <location>
        <begin position="76"/>
        <end position="95"/>
    </location>
</feature>
<dbReference type="Proteomes" id="UP000316988">
    <property type="component" value="Unassembled WGS sequence"/>
</dbReference>
<evidence type="ECO:0000256" key="1">
    <source>
        <dbReference type="SAM" id="Phobius"/>
    </source>
</evidence>
<dbReference type="RefSeq" id="WP_143914101.1">
    <property type="nucleotide sequence ID" value="NZ_VLNT01000012.1"/>
</dbReference>
<keyword evidence="1" id="KW-0812">Transmembrane</keyword>